<evidence type="ECO:0000313" key="2">
    <source>
        <dbReference type="EMBL" id="KAG5644646.1"/>
    </source>
</evidence>
<reference evidence="2" key="2">
    <citation type="submission" date="2021-10" db="EMBL/GenBank/DDBJ databases">
        <title>Phylogenomics reveals ancestral predisposition of the termite-cultivated fungus Termitomyces towards a domesticated lifestyle.</title>
        <authorList>
            <person name="Auxier B."/>
            <person name="Grum-Grzhimaylo A."/>
            <person name="Cardenas M.E."/>
            <person name="Lodge J.D."/>
            <person name="Laessoe T."/>
            <person name="Pedersen O."/>
            <person name="Smith M.E."/>
            <person name="Kuyper T.W."/>
            <person name="Franco-Molano E.A."/>
            <person name="Baroni T.J."/>
            <person name="Aanen D.K."/>
        </authorList>
    </citation>
    <scope>NUCLEOTIDE SEQUENCE</scope>
    <source>
        <strain evidence="2">AP01</strain>
        <tissue evidence="2">Mycelium</tissue>
    </source>
</reference>
<reference evidence="2" key="1">
    <citation type="submission" date="2020-07" db="EMBL/GenBank/DDBJ databases">
        <authorList>
            <person name="Nieuwenhuis M."/>
            <person name="Van De Peppel L.J.J."/>
        </authorList>
    </citation>
    <scope>NUCLEOTIDE SEQUENCE</scope>
    <source>
        <strain evidence="2">AP01</strain>
        <tissue evidence="2">Mycelium</tissue>
    </source>
</reference>
<sequence>MLETHLQRTWTSARKGTERTRGFKGAPLLTSATNLRNSILLALPASFSPRSAGSFSASFPSPRTPFDAVAQRMRSASASAAIRSSRAFGADVAEELQALYDEADPFDLSGDSAFFVSGCASALDPKADLNRFEPYRRHFKTHQRTISLKGNGSFERIRSAALQKKTWSMKTTIYDLSTADVAPNRAPVVRSATVTRRRAATMPSSIVFTTTNSPELVSSASVSPIKVSSETVGDDLRGLRPVTDPLLTIQRRPVLGDIQNYPSKNVDTLLTKPAGTCPSPAHYRHSTDALPGPRSTLRPLILPGRFASRIAMTDTADLLRPVTTDTGCRSKGLDDIIALLEARDGSGDNVVDVEGPSEEELSRTSYAL</sequence>
<feature type="region of interest" description="Disordered" evidence="1">
    <location>
        <begin position="1"/>
        <end position="22"/>
    </location>
</feature>
<name>A0A9P7G7H4_9AGAR</name>
<proteinExistence type="predicted"/>
<keyword evidence="3" id="KW-1185">Reference proteome</keyword>
<evidence type="ECO:0000313" key="3">
    <source>
        <dbReference type="Proteomes" id="UP000775547"/>
    </source>
</evidence>
<protein>
    <submittedName>
        <fullName evidence="2">Uncharacterized protein</fullName>
    </submittedName>
</protein>
<evidence type="ECO:0000256" key="1">
    <source>
        <dbReference type="SAM" id="MobiDB-lite"/>
    </source>
</evidence>
<dbReference type="AlphaFoldDB" id="A0A9P7G7H4"/>
<organism evidence="2 3">
    <name type="scientific">Asterophora parasitica</name>
    <dbReference type="NCBI Taxonomy" id="117018"/>
    <lineage>
        <taxon>Eukaryota</taxon>
        <taxon>Fungi</taxon>
        <taxon>Dikarya</taxon>
        <taxon>Basidiomycota</taxon>
        <taxon>Agaricomycotina</taxon>
        <taxon>Agaricomycetes</taxon>
        <taxon>Agaricomycetidae</taxon>
        <taxon>Agaricales</taxon>
        <taxon>Tricholomatineae</taxon>
        <taxon>Lyophyllaceae</taxon>
        <taxon>Asterophora</taxon>
    </lineage>
</organism>
<comment type="caution">
    <text evidence="2">The sequence shown here is derived from an EMBL/GenBank/DDBJ whole genome shotgun (WGS) entry which is preliminary data.</text>
</comment>
<dbReference type="OrthoDB" id="3070649at2759"/>
<accession>A0A9P7G7H4</accession>
<dbReference type="Proteomes" id="UP000775547">
    <property type="component" value="Unassembled WGS sequence"/>
</dbReference>
<feature type="region of interest" description="Disordered" evidence="1">
    <location>
        <begin position="347"/>
        <end position="368"/>
    </location>
</feature>
<gene>
    <name evidence="2" type="ORF">DXG03_008028</name>
</gene>
<dbReference type="EMBL" id="JABCKV010000063">
    <property type="protein sequence ID" value="KAG5644646.1"/>
    <property type="molecule type" value="Genomic_DNA"/>
</dbReference>